<gene>
    <name evidence="14" type="ORF">SAMN05192574_101203</name>
</gene>
<dbReference type="InterPro" id="IPR023997">
    <property type="entry name" value="TonB-dep_OMP_SusC/RagA_CS"/>
</dbReference>
<evidence type="ECO:0000256" key="1">
    <source>
        <dbReference type="ARBA" id="ARBA00004571"/>
    </source>
</evidence>
<evidence type="ECO:0000256" key="3">
    <source>
        <dbReference type="ARBA" id="ARBA00022452"/>
    </source>
</evidence>
<evidence type="ECO:0000256" key="5">
    <source>
        <dbReference type="ARBA" id="ARBA00022692"/>
    </source>
</evidence>
<dbReference type="Gene3D" id="2.40.170.20">
    <property type="entry name" value="TonB-dependent receptor, beta-barrel domain"/>
    <property type="match status" value="1"/>
</dbReference>
<dbReference type="SUPFAM" id="SSF56935">
    <property type="entry name" value="Porins"/>
    <property type="match status" value="1"/>
</dbReference>
<protein>
    <submittedName>
        <fullName evidence="14">TonB-linked outer membrane protein, SusC/RagA family</fullName>
    </submittedName>
</protein>
<dbReference type="InterPro" id="IPR000531">
    <property type="entry name" value="Beta-barrel_TonB"/>
</dbReference>
<dbReference type="SUPFAM" id="SSF49464">
    <property type="entry name" value="Carboxypeptidase regulatory domain-like"/>
    <property type="match status" value="1"/>
</dbReference>
<dbReference type="InterPro" id="IPR011662">
    <property type="entry name" value="Secretin/TonB_short_N"/>
</dbReference>
<evidence type="ECO:0000256" key="12">
    <source>
        <dbReference type="SAM" id="MobiDB-lite"/>
    </source>
</evidence>
<dbReference type="Pfam" id="PF13715">
    <property type="entry name" value="CarbopepD_reg_2"/>
    <property type="match status" value="1"/>
</dbReference>
<organism evidence="14 15">
    <name type="scientific">Mucilaginibacter gossypiicola</name>
    <dbReference type="NCBI Taxonomy" id="551995"/>
    <lineage>
        <taxon>Bacteria</taxon>
        <taxon>Pseudomonadati</taxon>
        <taxon>Bacteroidota</taxon>
        <taxon>Sphingobacteriia</taxon>
        <taxon>Sphingobacteriales</taxon>
        <taxon>Sphingobacteriaceae</taxon>
        <taxon>Mucilaginibacter</taxon>
    </lineage>
</organism>
<dbReference type="STRING" id="551995.SAMN05192574_101203"/>
<keyword evidence="4" id="KW-0410">Iron transport</keyword>
<dbReference type="Pfam" id="PF07715">
    <property type="entry name" value="Plug"/>
    <property type="match status" value="1"/>
</dbReference>
<evidence type="ECO:0000256" key="7">
    <source>
        <dbReference type="ARBA" id="ARBA00023077"/>
    </source>
</evidence>
<dbReference type="NCBIfam" id="TIGR04057">
    <property type="entry name" value="SusC_RagA_signa"/>
    <property type="match status" value="1"/>
</dbReference>
<feature type="region of interest" description="Disordered" evidence="12">
    <location>
        <begin position="578"/>
        <end position="597"/>
    </location>
</feature>
<dbReference type="Pfam" id="PF00593">
    <property type="entry name" value="TonB_dep_Rec_b-barrel"/>
    <property type="match status" value="1"/>
</dbReference>
<dbReference type="Gene3D" id="2.170.130.10">
    <property type="entry name" value="TonB-dependent receptor, plug domain"/>
    <property type="match status" value="1"/>
</dbReference>
<keyword evidence="5 10" id="KW-0812">Transmembrane</keyword>
<dbReference type="InterPro" id="IPR008969">
    <property type="entry name" value="CarboxyPept-like_regulatory"/>
</dbReference>
<evidence type="ECO:0000256" key="8">
    <source>
        <dbReference type="ARBA" id="ARBA00023136"/>
    </source>
</evidence>
<dbReference type="GO" id="GO:0009279">
    <property type="term" value="C:cell outer membrane"/>
    <property type="evidence" value="ECO:0007669"/>
    <property type="project" value="UniProtKB-SubCell"/>
</dbReference>
<evidence type="ECO:0000313" key="15">
    <source>
        <dbReference type="Proteomes" id="UP000198942"/>
    </source>
</evidence>
<evidence type="ECO:0000256" key="11">
    <source>
        <dbReference type="RuleBase" id="RU003357"/>
    </source>
</evidence>
<sequence length="1111" mass="121324">MQVSASSYAQQITITEKKASLEKVLKEIRTQSGYDFLFDAKLIQNAKPVDIQIKDAGIEEALKSCLKGQALSYTIDEHTVVIREAEKTLLDKVVDMVADIKDKAGKLVQPSIVVGKVSGSYGVPLSGATVMVKRTKLGTNTDIKGNYILKTAETTDTLVISFIGYKTTTVPINKRVIVDVNLQEATSGLDEVVVQAYGRTTQRLTTGNINRITAADIAKQPVTDPLLALEGRAPGVEITQQTGYDGGPVKVVIRGRQSINTNINSDPLYIIDGVPQTVLDLRPFDYKNNNRQRGQYSVGLGDPTVGYSTGSSPLAAYNPSDIESVEILKDADATAIYGSRGANGVILITTKKGSPSNGEFTIDLAQGVRYTVGEWQQLNTPQYIAMRKEAFRNDGIIPTAQNAPDIFLLDNNRFTDWQKYAYGNTGNWTNLQASLSGGTAQTTYRLAGGYRASSDISTAKGKNPQGSFSTNLTTHSANQRFTLSFTTNYTFLVNNQINIAPVATLAPNAPSVYDAQGSLNFAEYDKVRIVFPFSGLLQPYEGKTNTLNSSLNLNYTVFKGLVAKVNLGYNNAQKQQSQYQPLAAQDPLPGSPQKGSAKVENARTNNIIIEPQLEYNAVIGKGSINLLTGGSYQLNNTSSLQTIGTGYTTDDLLYSMAAAPVVQATDTKGQYKYAGVFARINYNWENKYILNLNGRRDGSSRFGENNRFGNFGSVGAAYIVTEEKWVRDFLPKVFSTIKLRGSYGTTGSDGVGDYQYLTQWAPVSAGQSATSTNPKYNGVIPLVSIQHANTDFHWQVNKKLEGALDLSFLDERISVEVAYYRDRCNNQLIQFPTADLTGFSTVTANSPANVQNDGWEFQANAQIINGKSFRWSASFNIGINKNKLLSYPNFQLSPYYTLMKIGRPLGEQYLYKFTGVDPLTGQYTYLDANHNGLVSAEAGVPPGTGMDDRVALINTTPQYSGGMGQRFSFKNLSLSLFFNYRKQLARNELASTAFGALGNVSLYKYNNRWQNPGDIATIARLTTTAKASDINYGSSDAAYTDGSFIRLQNIALSYTLPVKIIRKIGLKALSINASAQNIFVITNYKGLDPEVNNFGALPPTRTITWGLSASF</sequence>
<keyword evidence="6" id="KW-0408">Iron</keyword>
<keyword evidence="3 10" id="KW-1134">Transmembrane beta strand</keyword>
<evidence type="ECO:0000313" key="14">
    <source>
        <dbReference type="EMBL" id="SEM61981.1"/>
    </source>
</evidence>
<dbReference type="InterPro" id="IPR012910">
    <property type="entry name" value="Plug_dom"/>
</dbReference>
<keyword evidence="2 10" id="KW-0813">Transport</keyword>
<evidence type="ECO:0000256" key="9">
    <source>
        <dbReference type="ARBA" id="ARBA00023237"/>
    </source>
</evidence>
<accession>A0A1H7ZUK1</accession>
<dbReference type="InterPro" id="IPR039426">
    <property type="entry name" value="TonB-dep_rcpt-like"/>
</dbReference>
<evidence type="ECO:0000256" key="10">
    <source>
        <dbReference type="PROSITE-ProRule" id="PRU01360"/>
    </source>
</evidence>
<evidence type="ECO:0000256" key="6">
    <source>
        <dbReference type="ARBA" id="ARBA00023004"/>
    </source>
</evidence>
<keyword evidence="15" id="KW-1185">Reference proteome</keyword>
<reference evidence="15" key="1">
    <citation type="submission" date="2016-10" db="EMBL/GenBank/DDBJ databases">
        <authorList>
            <person name="Varghese N."/>
            <person name="Submissions S."/>
        </authorList>
    </citation>
    <scope>NUCLEOTIDE SEQUENCE [LARGE SCALE GENOMIC DNA]</scope>
    <source>
        <strain evidence="15">Gh-48</strain>
    </source>
</reference>
<evidence type="ECO:0000256" key="4">
    <source>
        <dbReference type="ARBA" id="ARBA00022496"/>
    </source>
</evidence>
<dbReference type="InterPro" id="IPR023996">
    <property type="entry name" value="TonB-dep_OMP_SusC/RagA"/>
</dbReference>
<keyword evidence="8 10" id="KW-0472">Membrane</keyword>
<dbReference type="GO" id="GO:0006826">
    <property type="term" value="P:iron ion transport"/>
    <property type="evidence" value="ECO:0007669"/>
    <property type="project" value="UniProtKB-KW"/>
</dbReference>
<dbReference type="InterPro" id="IPR037066">
    <property type="entry name" value="Plug_dom_sf"/>
</dbReference>
<keyword evidence="9 10" id="KW-0998">Cell outer membrane</keyword>
<dbReference type="Pfam" id="PF07660">
    <property type="entry name" value="STN"/>
    <property type="match status" value="1"/>
</dbReference>
<dbReference type="EMBL" id="FOCL01000001">
    <property type="protein sequence ID" value="SEM61981.1"/>
    <property type="molecule type" value="Genomic_DNA"/>
</dbReference>
<dbReference type="SMART" id="SM00965">
    <property type="entry name" value="STN"/>
    <property type="match status" value="1"/>
</dbReference>
<proteinExistence type="inferred from homology"/>
<comment type="subcellular location">
    <subcellularLocation>
        <location evidence="1 10">Cell outer membrane</location>
        <topology evidence="1 10">Multi-pass membrane protein</topology>
    </subcellularLocation>
</comment>
<dbReference type="AlphaFoldDB" id="A0A1H7ZUK1"/>
<dbReference type="Gene3D" id="3.55.50.30">
    <property type="match status" value="1"/>
</dbReference>
<dbReference type="InterPro" id="IPR036942">
    <property type="entry name" value="Beta-barrel_TonB_sf"/>
</dbReference>
<dbReference type="NCBIfam" id="TIGR04056">
    <property type="entry name" value="OMP_RagA_SusC"/>
    <property type="match status" value="1"/>
</dbReference>
<feature type="domain" description="Secretin/TonB short N-terminal" evidence="13">
    <location>
        <begin position="34"/>
        <end position="85"/>
    </location>
</feature>
<keyword evidence="7 11" id="KW-0798">TonB box</keyword>
<keyword evidence="4" id="KW-0406">Ion transport</keyword>
<dbReference type="Proteomes" id="UP000198942">
    <property type="component" value="Unassembled WGS sequence"/>
</dbReference>
<comment type="similarity">
    <text evidence="10 11">Belongs to the TonB-dependent receptor family.</text>
</comment>
<evidence type="ECO:0000259" key="13">
    <source>
        <dbReference type="SMART" id="SM00965"/>
    </source>
</evidence>
<dbReference type="Gene3D" id="2.60.40.1120">
    <property type="entry name" value="Carboxypeptidase-like, regulatory domain"/>
    <property type="match status" value="1"/>
</dbReference>
<dbReference type="PROSITE" id="PS52016">
    <property type="entry name" value="TONB_DEPENDENT_REC_3"/>
    <property type="match status" value="1"/>
</dbReference>
<evidence type="ECO:0000256" key="2">
    <source>
        <dbReference type="ARBA" id="ARBA00022448"/>
    </source>
</evidence>
<name>A0A1H7ZUK1_9SPHI</name>